<dbReference type="KEGG" id="slut:H9L13_00065"/>
<dbReference type="RefSeq" id="WP_187538001.1">
    <property type="nucleotide sequence ID" value="NZ_BAABJT010000001.1"/>
</dbReference>
<dbReference type="AlphaFoldDB" id="A0A7G9SHT7"/>
<keyword evidence="2" id="KW-1185">Reference proteome</keyword>
<organism evidence="1 2">
    <name type="scientific">Sphingomonas lutea</name>
    <dbReference type="NCBI Taxonomy" id="1045317"/>
    <lineage>
        <taxon>Bacteria</taxon>
        <taxon>Pseudomonadati</taxon>
        <taxon>Pseudomonadota</taxon>
        <taxon>Alphaproteobacteria</taxon>
        <taxon>Sphingomonadales</taxon>
        <taxon>Sphingomonadaceae</taxon>
        <taxon>Sphingomonas</taxon>
    </lineage>
</organism>
<accession>A0A7G9SHT7</accession>
<sequence length="49" mass="5579">MTSYNEPIDEAELARLGIKRVPADTFHWGEFRYSNARDALAAARRGARK</sequence>
<name>A0A7G9SHT7_9SPHN</name>
<protein>
    <submittedName>
        <fullName evidence="1">Uncharacterized protein</fullName>
    </submittedName>
</protein>
<evidence type="ECO:0000313" key="1">
    <source>
        <dbReference type="EMBL" id="QNN67412.1"/>
    </source>
</evidence>
<evidence type="ECO:0000313" key="2">
    <source>
        <dbReference type="Proteomes" id="UP000515971"/>
    </source>
</evidence>
<reference evidence="1 2" key="1">
    <citation type="submission" date="2020-08" db="EMBL/GenBank/DDBJ databases">
        <title>Genome sequence of Sphingomonas lutea KCTC 23642T.</title>
        <authorList>
            <person name="Hyun D.-W."/>
            <person name="Bae J.-W."/>
        </authorList>
    </citation>
    <scope>NUCLEOTIDE SEQUENCE [LARGE SCALE GENOMIC DNA]</scope>
    <source>
        <strain evidence="1 2">KCTC 23642</strain>
    </source>
</reference>
<proteinExistence type="predicted"/>
<dbReference type="EMBL" id="CP060718">
    <property type="protein sequence ID" value="QNN67412.1"/>
    <property type="molecule type" value="Genomic_DNA"/>
</dbReference>
<dbReference type="Proteomes" id="UP000515971">
    <property type="component" value="Chromosome"/>
</dbReference>
<gene>
    <name evidence="1" type="ORF">H9L13_00065</name>
</gene>